<feature type="compositionally biased region" description="Basic residues" evidence="1">
    <location>
        <begin position="148"/>
        <end position="170"/>
    </location>
</feature>
<dbReference type="AlphaFoldDB" id="A0A9W7AXF4"/>
<evidence type="ECO:0000256" key="1">
    <source>
        <dbReference type="SAM" id="MobiDB-lite"/>
    </source>
</evidence>
<feature type="compositionally biased region" description="Polar residues" evidence="1">
    <location>
        <begin position="211"/>
        <end position="220"/>
    </location>
</feature>
<feature type="region of interest" description="Disordered" evidence="1">
    <location>
        <begin position="272"/>
        <end position="300"/>
    </location>
</feature>
<dbReference type="OrthoDB" id="10568623at2759"/>
<keyword evidence="3" id="KW-1185">Reference proteome</keyword>
<dbReference type="EMBL" id="BRXY01000206">
    <property type="protein sequence ID" value="GMH77272.1"/>
    <property type="molecule type" value="Genomic_DNA"/>
</dbReference>
<feature type="compositionally biased region" description="Basic residues" evidence="1">
    <location>
        <begin position="289"/>
        <end position="298"/>
    </location>
</feature>
<dbReference type="Proteomes" id="UP001165085">
    <property type="component" value="Unassembled WGS sequence"/>
</dbReference>
<gene>
    <name evidence="2" type="ORF">TrST_g10542</name>
</gene>
<name>A0A9W7AXF4_9STRA</name>
<sequence>MSTPSDSFAEQDANSLPVVVHPSLHSVQPQAMPPNLSALQLWQVQQMQQMQQMQQQMYQAQFMPYSGLPANMNMNMGARSATPPPRNVFPEGTAVTTLYNGDPFDAVVVRYSLVHSEYEVMFSDGTTCFLAADKVGASTAKPPLKKPVPSKKRKATPKKVARQPAKKVAKKAGDGMKTPPPSKKKQPASKKKTSRSTTPKDTESKRRRRNGQSSLQRSINKQQSAVIDFKNRWLAIKERDLKRYKYYYMKEDFDWREKDHEMDEDELAESVLAGLHEPLPEKLEEEKKREKKPKKPKETKHFVECPEPIEETELLSQVFAAYGEEVKRENGFCEKEKPGAFREPWDCEACLACVGEGTHTRKCRKCVACKAKDGALTICHNKMCLFEKWAYGIS</sequence>
<feature type="compositionally biased region" description="Basic residues" evidence="1">
    <location>
        <begin position="182"/>
        <end position="194"/>
    </location>
</feature>
<organism evidence="2 3">
    <name type="scientific">Triparma strigata</name>
    <dbReference type="NCBI Taxonomy" id="1606541"/>
    <lineage>
        <taxon>Eukaryota</taxon>
        <taxon>Sar</taxon>
        <taxon>Stramenopiles</taxon>
        <taxon>Ochrophyta</taxon>
        <taxon>Bolidophyceae</taxon>
        <taxon>Parmales</taxon>
        <taxon>Triparmaceae</taxon>
        <taxon>Triparma</taxon>
    </lineage>
</organism>
<feature type="compositionally biased region" description="Basic and acidic residues" evidence="1">
    <location>
        <begin position="278"/>
        <end position="288"/>
    </location>
</feature>
<accession>A0A9W7AXF4</accession>
<evidence type="ECO:0000313" key="3">
    <source>
        <dbReference type="Proteomes" id="UP001165085"/>
    </source>
</evidence>
<protein>
    <submittedName>
        <fullName evidence="2">Uncharacterized protein</fullName>
    </submittedName>
</protein>
<evidence type="ECO:0000313" key="2">
    <source>
        <dbReference type="EMBL" id="GMH77272.1"/>
    </source>
</evidence>
<feature type="region of interest" description="Disordered" evidence="1">
    <location>
        <begin position="139"/>
        <end position="220"/>
    </location>
</feature>
<reference evidence="3" key="1">
    <citation type="journal article" date="2023" name="Commun. Biol.">
        <title>Genome analysis of Parmales, the sister group of diatoms, reveals the evolutionary specialization of diatoms from phago-mixotrophs to photoautotrophs.</title>
        <authorList>
            <person name="Ban H."/>
            <person name="Sato S."/>
            <person name="Yoshikawa S."/>
            <person name="Yamada K."/>
            <person name="Nakamura Y."/>
            <person name="Ichinomiya M."/>
            <person name="Sato N."/>
            <person name="Blanc-Mathieu R."/>
            <person name="Endo H."/>
            <person name="Kuwata A."/>
            <person name="Ogata H."/>
        </authorList>
    </citation>
    <scope>NUCLEOTIDE SEQUENCE [LARGE SCALE GENOMIC DNA]</scope>
    <source>
        <strain evidence="3">NIES 3701</strain>
    </source>
</reference>
<proteinExistence type="predicted"/>
<comment type="caution">
    <text evidence="2">The sequence shown here is derived from an EMBL/GenBank/DDBJ whole genome shotgun (WGS) entry which is preliminary data.</text>
</comment>